<protein>
    <submittedName>
        <fullName evidence="1">Uncharacterized protein</fullName>
    </submittedName>
</protein>
<evidence type="ECO:0000313" key="2">
    <source>
        <dbReference type="Proteomes" id="UP001359781"/>
    </source>
</evidence>
<dbReference type="Proteomes" id="UP001359781">
    <property type="component" value="Unassembled WGS sequence"/>
</dbReference>
<keyword evidence="2" id="KW-1185">Reference proteome</keyword>
<comment type="caution">
    <text evidence="1">The sequence shown here is derived from an EMBL/GenBank/DDBJ whole genome shotgun (WGS) entry which is preliminary data.</text>
</comment>
<reference evidence="1 2" key="1">
    <citation type="submission" date="2024-02" db="EMBL/GenBank/DDBJ databases">
        <title>Whole genome sequencing and characterization of Corynebacterium isolated from the ocular surface of dry eye disease sufferers.</title>
        <authorList>
            <person name="Naqvi M."/>
        </authorList>
    </citation>
    <scope>NUCLEOTIDE SEQUENCE [LARGE SCALE GENOMIC DNA]</scope>
    <source>
        <strain evidence="1 2">PCRF</strain>
    </source>
</reference>
<organism evidence="1 2">
    <name type="scientific">Corynebacterium mastitidis</name>
    <dbReference type="NCBI Taxonomy" id="161890"/>
    <lineage>
        <taxon>Bacteria</taxon>
        <taxon>Bacillati</taxon>
        <taxon>Actinomycetota</taxon>
        <taxon>Actinomycetes</taxon>
        <taxon>Mycobacteriales</taxon>
        <taxon>Corynebacteriaceae</taxon>
        <taxon>Corynebacterium</taxon>
    </lineage>
</organism>
<sequence length="55" mass="6165">MRRGNIAQELGIRTTDLSMARRSLMDKGLVDAPQHGFLEFTAPGFAEFVRRTADL</sequence>
<proteinExistence type="predicted"/>
<dbReference type="EMBL" id="JBAHVJ010000004">
    <property type="protein sequence ID" value="MEJ4099602.1"/>
    <property type="molecule type" value="Genomic_DNA"/>
</dbReference>
<accession>A0ABU8NX62</accession>
<dbReference type="RefSeq" id="WP_337889950.1">
    <property type="nucleotide sequence ID" value="NZ_JBAHVI010000004.1"/>
</dbReference>
<evidence type="ECO:0000313" key="1">
    <source>
        <dbReference type="EMBL" id="MEJ4099602.1"/>
    </source>
</evidence>
<gene>
    <name evidence="1" type="ORF">V5S96_04375</name>
</gene>
<name>A0ABU8NX62_9CORY</name>